<evidence type="ECO:0008006" key="3">
    <source>
        <dbReference type="Google" id="ProtNLM"/>
    </source>
</evidence>
<comment type="caution">
    <text evidence="1">The sequence shown here is derived from an EMBL/GenBank/DDBJ whole genome shotgun (WGS) entry which is preliminary data.</text>
</comment>
<reference evidence="1 2" key="1">
    <citation type="submission" date="2018-10" db="EMBL/GenBank/DDBJ databases">
        <title>Sequencing the genomes of 1000 actinobacteria strains.</title>
        <authorList>
            <person name="Klenk H.-P."/>
        </authorList>
    </citation>
    <scope>NUCLEOTIDE SEQUENCE [LARGE SCALE GENOMIC DNA]</scope>
    <source>
        <strain evidence="1 2">DSM 43800</strain>
    </source>
</reference>
<accession>A0A495VTK5</accession>
<protein>
    <recommendedName>
        <fullName evidence="3">DUF2332 domain-containing protein</fullName>
    </recommendedName>
</protein>
<dbReference type="RefSeq" id="WP_121002389.1">
    <property type="nucleotide sequence ID" value="NZ_RBXO01000001.1"/>
</dbReference>
<sequence length="362" mass="38976">MLAELFLDAARVCREHSPLTHALLVSAAADLTRGGVTARVMAGAVCDRKGSVPGLRFAGALHRLVLEGRAPGLAAHYPTAGGEPRLATLWDDALPVLHEHTDRLRALVDATAVQTNEPGRSAPLFGGLQTATHLAAEAAGRRTPFPVRLLEVGASGGLNLRPHRVAYRVGDELFGDVGSPFALDVGWTGRPPVDLSHNLRLVRRAGCDLDPVDVSTEDGRLHLSSFVWGDQLRRWERLRDALDLAQLDPVPVRRATGPEWLVEQLARPERDVLTVVWHSVVWHSVSPADRAAGRAVLADAAARATPMAPLALLVFEPRRGLSGAGATDFHLLLKLWPSGVSLRLGAGAGHGIPFTWQTRPWE</sequence>
<dbReference type="OrthoDB" id="8899077at2"/>
<organism evidence="1 2">
    <name type="scientific">Saccharothrix australiensis</name>
    <dbReference type="NCBI Taxonomy" id="2072"/>
    <lineage>
        <taxon>Bacteria</taxon>
        <taxon>Bacillati</taxon>
        <taxon>Actinomycetota</taxon>
        <taxon>Actinomycetes</taxon>
        <taxon>Pseudonocardiales</taxon>
        <taxon>Pseudonocardiaceae</taxon>
        <taxon>Saccharothrix</taxon>
    </lineage>
</organism>
<proteinExistence type="predicted"/>
<evidence type="ECO:0000313" key="2">
    <source>
        <dbReference type="Proteomes" id="UP000282084"/>
    </source>
</evidence>
<dbReference type="InterPro" id="IPR011200">
    <property type="entry name" value="UCP012608"/>
</dbReference>
<dbReference type="Proteomes" id="UP000282084">
    <property type="component" value="Unassembled WGS sequence"/>
</dbReference>
<evidence type="ECO:0000313" key="1">
    <source>
        <dbReference type="EMBL" id="RKT52669.1"/>
    </source>
</evidence>
<dbReference type="Pfam" id="PF10094">
    <property type="entry name" value="DUF2332"/>
    <property type="match status" value="1"/>
</dbReference>
<gene>
    <name evidence="1" type="ORF">C8E97_1192</name>
</gene>
<dbReference type="EMBL" id="RBXO01000001">
    <property type="protein sequence ID" value="RKT52669.1"/>
    <property type="molecule type" value="Genomic_DNA"/>
</dbReference>
<keyword evidence="2" id="KW-1185">Reference proteome</keyword>
<dbReference type="AlphaFoldDB" id="A0A495VTK5"/>
<name>A0A495VTK5_9PSEU</name>